<evidence type="ECO:0000256" key="2">
    <source>
        <dbReference type="SAM" id="SignalP"/>
    </source>
</evidence>
<dbReference type="Proteomes" id="UP001412239">
    <property type="component" value="Unassembled WGS sequence"/>
</dbReference>
<evidence type="ECO:0000313" key="4">
    <source>
        <dbReference type="Proteomes" id="UP001412239"/>
    </source>
</evidence>
<dbReference type="GO" id="GO:0016787">
    <property type="term" value="F:hydrolase activity"/>
    <property type="evidence" value="ECO:0007669"/>
    <property type="project" value="UniProtKB-KW"/>
</dbReference>
<evidence type="ECO:0008006" key="5">
    <source>
        <dbReference type="Google" id="ProtNLM"/>
    </source>
</evidence>
<feature type="signal peptide" evidence="2">
    <location>
        <begin position="1"/>
        <end position="20"/>
    </location>
</feature>
<dbReference type="InterPro" id="IPR010905">
    <property type="entry name" value="Glyco_hydro_88"/>
</dbReference>
<protein>
    <recommendedName>
        <fullName evidence="5">Glycosyl hydrolase family 88</fullName>
    </recommendedName>
</protein>
<dbReference type="AlphaFoldDB" id="A0A292PM01"/>
<sequence length="368" mass="40171">MHIPIFLLTILTTMPITSTAQGVNAGYDVQKVKSQMLRLATHSWEYGTAAQALLELDNPELSIFGASPFPIPGNPSGSALEYAKQHITLTGDTLINGDGALGDPASLGIPALLLGKTDQRYRDAAERQTLHIFQAPKWPNGAISHRESVAELWADFIYMVPPYLAYHGAYKSDEWLLRQAISQCALYRDVLKSPSGLWTHIEGPQSADRGRWSTGNAWAAAGILRVLATITKAPQSRGWRAEQDLLKSYLKEILDGAMSAQKDGGLLRNYLDDGSWFGEVSGTTLLVAVAYRAHTMHPDTFGRAYLDWAEEGRGEIARRVDGNGILAPAVNPLSWGDRNPVSTGSPEANAFGVLLYTAYRDYVNNSGK</sequence>
<keyword evidence="2" id="KW-0732">Signal</keyword>
<dbReference type="GO" id="GO:0005975">
    <property type="term" value="P:carbohydrate metabolic process"/>
    <property type="evidence" value="ECO:0007669"/>
    <property type="project" value="InterPro"/>
</dbReference>
<dbReference type="EMBL" id="LN891200">
    <property type="protein sequence ID" value="CUS07513.1"/>
    <property type="molecule type" value="Genomic_DNA"/>
</dbReference>
<name>A0A292PM01_9PEZI</name>
<dbReference type="Pfam" id="PF07470">
    <property type="entry name" value="Glyco_hydro_88"/>
    <property type="match status" value="1"/>
</dbReference>
<reference evidence="3" key="1">
    <citation type="submission" date="2015-10" db="EMBL/GenBank/DDBJ databases">
        <authorList>
            <person name="Regsiter A."/>
            <person name="william w."/>
        </authorList>
    </citation>
    <scope>NUCLEOTIDE SEQUENCE</scope>
    <source>
        <strain evidence="3">Montdore</strain>
    </source>
</reference>
<dbReference type="PANTHER" id="PTHR41814:SF1">
    <property type="entry name" value="CELLULASE"/>
    <property type="match status" value="1"/>
</dbReference>
<dbReference type="Gene3D" id="1.50.10.10">
    <property type="match status" value="1"/>
</dbReference>
<evidence type="ECO:0000313" key="3">
    <source>
        <dbReference type="EMBL" id="CUS07513.1"/>
    </source>
</evidence>
<feature type="chain" id="PRO_5013149528" description="Glycosyl hydrolase family 88" evidence="2">
    <location>
        <begin position="21"/>
        <end position="368"/>
    </location>
</feature>
<organism evidence="3 4">
    <name type="scientific">Tuber aestivum</name>
    <name type="common">summer truffle</name>
    <dbReference type="NCBI Taxonomy" id="59557"/>
    <lineage>
        <taxon>Eukaryota</taxon>
        <taxon>Fungi</taxon>
        <taxon>Dikarya</taxon>
        <taxon>Ascomycota</taxon>
        <taxon>Pezizomycotina</taxon>
        <taxon>Pezizomycetes</taxon>
        <taxon>Pezizales</taxon>
        <taxon>Tuberaceae</taxon>
        <taxon>Tuber</taxon>
    </lineage>
</organism>
<evidence type="ECO:0000256" key="1">
    <source>
        <dbReference type="ARBA" id="ARBA00022801"/>
    </source>
</evidence>
<gene>
    <name evidence="3" type="ORF">GSTUAT00008394001</name>
</gene>
<dbReference type="PANTHER" id="PTHR41814">
    <property type="entry name" value="EXPRESSED PROTEIN"/>
    <property type="match status" value="1"/>
</dbReference>
<keyword evidence="1" id="KW-0378">Hydrolase</keyword>
<dbReference type="SUPFAM" id="SSF48208">
    <property type="entry name" value="Six-hairpin glycosidases"/>
    <property type="match status" value="1"/>
</dbReference>
<keyword evidence="4" id="KW-1185">Reference proteome</keyword>
<accession>A0A292PM01</accession>
<dbReference type="InterPro" id="IPR008928">
    <property type="entry name" value="6-hairpin_glycosidase_sf"/>
</dbReference>
<proteinExistence type="predicted"/>
<dbReference type="InterPro" id="IPR012341">
    <property type="entry name" value="6hp_glycosidase-like_sf"/>
</dbReference>